<dbReference type="PROSITE" id="PS50181">
    <property type="entry name" value="FBOX"/>
    <property type="match status" value="1"/>
</dbReference>
<evidence type="ECO:0000313" key="3">
    <source>
        <dbReference type="EMBL" id="GAO47862.1"/>
    </source>
</evidence>
<proteinExistence type="predicted"/>
<sequence length="496" mass="56152">MYGTTRPGTLLGSFSRADDILGHGIAVRESTGIPNLALCSSEKWLRMNVPTVDASSIWIHQLRFLHAVFFSAGDYGMRTGIVCQIMWSYHTFRSDRGITQSRSVPERRNSTICSNKGSHANKHIKMLQRFVLHHCAAPAAPTRPSRAGRETAAIMGRKSRRTGNDLDDLDFPTEKLRLKTPPATPPQTDDVDLSDTHLPPPQCSAPILNLPYEIYSKIFDYADPTSIYSLHLTHPHLRSTASNWVQSLVLSQSLPYPFNLIDNDTLHNFNGLRDMLETCLNNAEVVGLEWEPTYEARRTEDWEGYDSDRPVDEQQLEFDTLRRKSSKPMESRRHRLWRWDRDRRRLEWLRYAGFVWGVGYGTPFTKHGKVKMSALAKARTEAATSAVRPEHYNNNRPNTAWDTDDYLRVLLSFASDTKHDVKAIVFPTSEIAGNGKEEGRLRVLLERGAEKLDLKAVVVEERVEGGGVRRSLLVKKKGKGQSGRKAERVAAQKGGF</sequence>
<dbReference type="EMBL" id="BACD03000011">
    <property type="protein sequence ID" value="GAO47862.1"/>
    <property type="molecule type" value="Genomic_DNA"/>
</dbReference>
<gene>
    <name evidence="3" type="ORF">G7K_2058-t1</name>
</gene>
<evidence type="ECO:0000313" key="4">
    <source>
        <dbReference type="Proteomes" id="UP000033140"/>
    </source>
</evidence>
<reference evidence="3 4" key="3">
    <citation type="journal article" date="2015" name="Genome Announc.">
        <title>Draft Genome Sequence of the Archiascomycetous Yeast Saitoella complicata.</title>
        <authorList>
            <person name="Yamauchi K."/>
            <person name="Kondo S."/>
            <person name="Hamamoto M."/>
            <person name="Takahashi Y."/>
            <person name="Ogura Y."/>
            <person name="Hayashi T."/>
            <person name="Nishida H."/>
        </authorList>
    </citation>
    <scope>NUCLEOTIDE SEQUENCE [LARGE SCALE GENOMIC DNA]</scope>
    <source>
        <strain evidence="3 4">NRRL Y-17804</strain>
    </source>
</reference>
<feature type="domain" description="F-box" evidence="2">
    <location>
        <begin position="204"/>
        <end position="253"/>
    </location>
</feature>
<feature type="region of interest" description="Disordered" evidence="1">
    <location>
        <begin position="475"/>
        <end position="496"/>
    </location>
</feature>
<accession>A0A0E9NDE9</accession>
<evidence type="ECO:0000259" key="2">
    <source>
        <dbReference type="PROSITE" id="PS50181"/>
    </source>
</evidence>
<organism evidence="3 4">
    <name type="scientific">Saitoella complicata (strain BCRC 22490 / CBS 7301 / JCM 7358 / NBRC 10748 / NRRL Y-17804)</name>
    <dbReference type="NCBI Taxonomy" id="698492"/>
    <lineage>
        <taxon>Eukaryota</taxon>
        <taxon>Fungi</taxon>
        <taxon>Dikarya</taxon>
        <taxon>Ascomycota</taxon>
        <taxon>Taphrinomycotina</taxon>
        <taxon>Taphrinomycotina incertae sedis</taxon>
        <taxon>Saitoella</taxon>
    </lineage>
</organism>
<evidence type="ECO:0000256" key="1">
    <source>
        <dbReference type="SAM" id="MobiDB-lite"/>
    </source>
</evidence>
<reference evidence="3 4" key="2">
    <citation type="journal article" date="2014" name="J. Gen. Appl. Microbiol.">
        <title>The early diverging ascomycetous budding yeast Saitoella complicata has three histone deacetylases belonging to the Clr6, Hos2, and Rpd3 lineages.</title>
        <authorList>
            <person name="Nishida H."/>
            <person name="Matsumoto T."/>
            <person name="Kondo S."/>
            <person name="Hamamoto M."/>
            <person name="Yoshikawa H."/>
        </authorList>
    </citation>
    <scope>NUCLEOTIDE SEQUENCE [LARGE SCALE GENOMIC DNA]</scope>
    <source>
        <strain evidence="3 4">NRRL Y-17804</strain>
    </source>
</reference>
<dbReference type="AlphaFoldDB" id="A0A0E9NDE9"/>
<dbReference type="Proteomes" id="UP000033140">
    <property type="component" value="Unassembled WGS sequence"/>
</dbReference>
<dbReference type="InterPro" id="IPR001810">
    <property type="entry name" value="F-box_dom"/>
</dbReference>
<keyword evidence="4" id="KW-1185">Reference proteome</keyword>
<comment type="caution">
    <text evidence="3">The sequence shown here is derived from an EMBL/GenBank/DDBJ whole genome shotgun (WGS) entry which is preliminary data.</text>
</comment>
<name>A0A0E9NDE9_SAICN</name>
<protein>
    <recommendedName>
        <fullName evidence="2">F-box domain-containing protein</fullName>
    </recommendedName>
</protein>
<reference evidence="3 4" key="1">
    <citation type="journal article" date="2011" name="J. Gen. Appl. Microbiol.">
        <title>Draft genome sequencing of the enigmatic yeast Saitoella complicata.</title>
        <authorList>
            <person name="Nishida H."/>
            <person name="Hamamoto M."/>
            <person name="Sugiyama J."/>
        </authorList>
    </citation>
    <scope>NUCLEOTIDE SEQUENCE [LARGE SCALE GENOMIC DNA]</scope>
    <source>
        <strain evidence="3 4">NRRL Y-17804</strain>
    </source>
</reference>